<accession>A0A0U9HNS0</accession>
<dbReference type="EC" id="6.1.1.9" evidence="12"/>
<feature type="domain" description="Valyl-tRNA synthetase tRNA-binding arm" evidence="15">
    <location>
        <begin position="813"/>
        <end position="878"/>
    </location>
</feature>
<evidence type="ECO:0000256" key="6">
    <source>
        <dbReference type="ARBA" id="ARBA00022840"/>
    </source>
</evidence>
<evidence type="ECO:0000256" key="2">
    <source>
        <dbReference type="ARBA" id="ARBA00011245"/>
    </source>
</evidence>
<dbReference type="GO" id="GO:0004832">
    <property type="term" value="F:valine-tRNA ligase activity"/>
    <property type="evidence" value="ECO:0007669"/>
    <property type="project" value="UniProtKB-UniRule"/>
</dbReference>
<dbReference type="FunFam" id="1.10.287.380:FF:000001">
    <property type="entry name" value="Valine--tRNA ligase"/>
    <property type="match status" value="1"/>
</dbReference>
<dbReference type="GO" id="GO:0002161">
    <property type="term" value="F:aminoacyl-tRNA deacylase activity"/>
    <property type="evidence" value="ECO:0007669"/>
    <property type="project" value="InterPro"/>
</dbReference>
<dbReference type="Pfam" id="PF08264">
    <property type="entry name" value="Anticodon_1"/>
    <property type="match status" value="1"/>
</dbReference>
<dbReference type="InterPro" id="IPR033705">
    <property type="entry name" value="Anticodon_Ia_Val"/>
</dbReference>
<dbReference type="GO" id="GO:0006438">
    <property type="term" value="P:valyl-tRNA aminoacylation"/>
    <property type="evidence" value="ECO:0007669"/>
    <property type="project" value="UniProtKB-UniRule"/>
</dbReference>
<dbReference type="FunFam" id="3.40.50.620:FF:000032">
    <property type="entry name" value="Valine--tRNA ligase"/>
    <property type="match status" value="1"/>
</dbReference>
<dbReference type="SUPFAM" id="SSF46589">
    <property type="entry name" value="tRNA-binding arm"/>
    <property type="match status" value="1"/>
</dbReference>
<dbReference type="Gene3D" id="3.40.50.620">
    <property type="entry name" value="HUPs"/>
    <property type="match status" value="3"/>
</dbReference>
<comment type="domain">
    <text evidence="12">The C-terminal coiled-coil domain is crucial for aminoacylation activity.</text>
</comment>
<dbReference type="SUPFAM" id="SSF47323">
    <property type="entry name" value="Anticodon-binding domain of a subclass of class I aminoacyl-tRNA synthetases"/>
    <property type="match status" value="1"/>
</dbReference>
<dbReference type="GO" id="GO:0005524">
    <property type="term" value="F:ATP binding"/>
    <property type="evidence" value="ECO:0007669"/>
    <property type="project" value="UniProtKB-UniRule"/>
</dbReference>
<dbReference type="Gene3D" id="3.90.740.10">
    <property type="entry name" value="Valyl/Leucyl/Isoleucyl-tRNA synthetase, editing domain"/>
    <property type="match status" value="1"/>
</dbReference>
<dbReference type="FunFam" id="3.90.740.10:FF:000005">
    <property type="entry name" value="Valine--tRNA ligase, mitochondrial"/>
    <property type="match status" value="1"/>
</dbReference>
<dbReference type="OrthoDB" id="9810365at2"/>
<dbReference type="InterPro" id="IPR037118">
    <property type="entry name" value="Val-tRNA_synth_C_sf"/>
</dbReference>
<dbReference type="STRING" id="224999.GCA_001485475_02057"/>
<evidence type="ECO:0000313" key="16">
    <source>
        <dbReference type="EMBL" id="GAQ26019.1"/>
    </source>
</evidence>
<dbReference type="SUPFAM" id="SSF50677">
    <property type="entry name" value="ValRS/IleRS/LeuRS editing domain"/>
    <property type="match status" value="1"/>
</dbReference>
<dbReference type="PANTHER" id="PTHR11946">
    <property type="entry name" value="VALYL-TRNA SYNTHETASES"/>
    <property type="match status" value="1"/>
</dbReference>
<dbReference type="InterPro" id="IPR001412">
    <property type="entry name" value="aa-tRNA-synth_I_CS"/>
</dbReference>
<evidence type="ECO:0000259" key="14">
    <source>
        <dbReference type="Pfam" id="PF08264"/>
    </source>
</evidence>
<protein>
    <recommendedName>
        <fullName evidence="12">Valine--tRNA ligase</fullName>
        <ecNumber evidence="12">6.1.1.9</ecNumber>
    </recommendedName>
    <alternativeName>
        <fullName evidence="12">Valyl-tRNA synthetase</fullName>
        <shortName evidence="12">ValRS</shortName>
    </alternativeName>
</protein>
<evidence type="ECO:0000256" key="4">
    <source>
        <dbReference type="ARBA" id="ARBA00022598"/>
    </source>
</evidence>
<dbReference type="EMBL" id="DF977003">
    <property type="protein sequence ID" value="GAQ26019.1"/>
    <property type="molecule type" value="Genomic_DNA"/>
</dbReference>
<dbReference type="FunFam" id="3.40.50.620:FF:000098">
    <property type="entry name" value="Valine--tRNA ligase"/>
    <property type="match status" value="1"/>
</dbReference>
<evidence type="ECO:0000259" key="15">
    <source>
        <dbReference type="Pfam" id="PF10458"/>
    </source>
</evidence>
<sequence>MQKELPSVYDPNEVEDKWYKFWERENFFHAEIDPNKEPFTIVIPPPNVTGQLHMGHALNNTLQDILIRTKRMQGYSALWLPGTDHAGIATEAKVKEQLAEEGLSKYDLGREKFLERVWAWKEKYGDRIITQLKKLGSSCDWSRLRFTMDEGLSKAVREVFVRLYEKGLIYRGDYIVNWCPTCKTTLSDIEVEHEDRIDKLYYVKYPFKDGSGYITVATTRPETILGDTAVAVNPNDTHYKDVVGKTLILPIVKREIPIIADSYVDMEFGTGAVKVTPGHDPNDFDMGVRHSLPIIIVIDENGCMNEKAGKFQGMDRFACRKALIDELEKEGLFEKAEDISHSVGHCYRCHTIVEPVVSKQWFVKMEPLAKPAIDVVTEGEVKFIPERFAKIYMNWLENIRDWCISRQLWWGHRIPAWYCRDCGETIVSREDIKTCPKCGSSSVEQDPDVLDTWFSSALWPFSTLGWPEDTPDLDYFYPTSVLVTAYDIIFFWVARMIFMAMEFMKEPPFEYVVITGLIRDAQGRKMSKSLGNGIDPLEVIDKYGADTLRFTLCTGNAPGNDMRFSWEKVESSRNFANKIWNASRFVIMNLEDFTPGELNLDKLALKDRWILKRINDITRDVTDSLEKFEIGLAAQKIYDFFWSEFCDWYIEMAKIDLYGKNEENRRTTQRVLVEVIERALKLLHPFMPFITEEIWQHIPHEGVSIMVSSWPEYKADWDFEDANEMELVMDAVRGIRNIRAEMNVPPAKQASALVRITNPMTEQILSSNLDIIYSLAKVSEMEFGKEDLQVPHKAVSCVIKGAEIFIPMEGLVDLDTEIARLEKEKLNLEKEIERTSKKLSNPGFIEKAPKDIVEKEKQKQKDYQEMLEKVVARLEMMKDMLAE</sequence>
<evidence type="ECO:0000256" key="9">
    <source>
        <dbReference type="ARBA" id="ARBA00023146"/>
    </source>
</evidence>
<dbReference type="FunFam" id="1.10.730.10:FF:000014">
    <property type="entry name" value="Valine--tRNA ligase"/>
    <property type="match status" value="1"/>
</dbReference>
<dbReference type="InterPro" id="IPR009080">
    <property type="entry name" value="tRNAsynth_Ia_anticodon-bd"/>
</dbReference>
<dbReference type="Gene3D" id="1.10.730.10">
    <property type="entry name" value="Isoleucyl-tRNA Synthetase, Domain 1"/>
    <property type="match status" value="1"/>
</dbReference>
<feature type="short sequence motif" description="'HIGH' region" evidence="12">
    <location>
        <begin position="46"/>
        <end position="56"/>
    </location>
</feature>
<comment type="similarity">
    <text evidence="11 12">Belongs to the class-I aminoacyl-tRNA synthetase family. ValS type 1 subfamily.</text>
</comment>
<comment type="function">
    <text evidence="12">Catalyzes the attachment of valine to tRNA(Val). As ValRS can inadvertently accommodate and process structurally similar amino acids such as threonine, to avoid such errors, it has a 'posttransfer' editing activity that hydrolyzes mischarged Thr-tRNA(Val) in a tRNA-dependent manner.</text>
</comment>
<keyword evidence="17" id="KW-1185">Reference proteome</keyword>
<dbReference type="InterPro" id="IPR010978">
    <property type="entry name" value="tRNA-bd_arm"/>
</dbReference>
<evidence type="ECO:0000256" key="11">
    <source>
        <dbReference type="ARBA" id="ARBA00060830"/>
    </source>
</evidence>
<gene>
    <name evidence="12" type="primary">valS</name>
    <name evidence="16" type="ORF">TSYNT_9274</name>
</gene>
<comment type="subunit">
    <text evidence="2 12">Monomer.</text>
</comment>
<dbReference type="PROSITE" id="PS00178">
    <property type="entry name" value="AA_TRNA_LIGASE_I"/>
    <property type="match status" value="1"/>
</dbReference>
<dbReference type="InterPro" id="IPR002303">
    <property type="entry name" value="Valyl-tRNA_ligase"/>
</dbReference>
<keyword evidence="9 12" id="KW-0030">Aminoacyl-tRNA synthetase</keyword>
<dbReference type="NCBIfam" id="TIGR00422">
    <property type="entry name" value="valS"/>
    <property type="match status" value="1"/>
</dbReference>
<dbReference type="PRINTS" id="PR00986">
    <property type="entry name" value="TRNASYNTHVAL"/>
</dbReference>
<dbReference type="GO" id="GO:0005829">
    <property type="term" value="C:cytosol"/>
    <property type="evidence" value="ECO:0007669"/>
    <property type="project" value="TreeGrafter"/>
</dbReference>
<dbReference type="Gene3D" id="1.10.287.380">
    <property type="entry name" value="Valyl-tRNA synthetase, C-terminal domain"/>
    <property type="match status" value="1"/>
</dbReference>
<dbReference type="NCBIfam" id="NF004349">
    <property type="entry name" value="PRK05729.1"/>
    <property type="match status" value="1"/>
</dbReference>
<evidence type="ECO:0000259" key="13">
    <source>
        <dbReference type="Pfam" id="PF00133"/>
    </source>
</evidence>
<dbReference type="Proteomes" id="UP000062160">
    <property type="component" value="Unassembled WGS sequence"/>
</dbReference>
<dbReference type="CDD" id="cd00817">
    <property type="entry name" value="ValRS_core"/>
    <property type="match status" value="1"/>
</dbReference>
<comment type="catalytic activity">
    <reaction evidence="10 12">
        <text>tRNA(Val) + L-valine + ATP = L-valyl-tRNA(Val) + AMP + diphosphate</text>
        <dbReference type="Rhea" id="RHEA:10704"/>
        <dbReference type="Rhea" id="RHEA-COMP:9672"/>
        <dbReference type="Rhea" id="RHEA-COMP:9708"/>
        <dbReference type="ChEBI" id="CHEBI:30616"/>
        <dbReference type="ChEBI" id="CHEBI:33019"/>
        <dbReference type="ChEBI" id="CHEBI:57762"/>
        <dbReference type="ChEBI" id="CHEBI:78442"/>
        <dbReference type="ChEBI" id="CHEBI:78537"/>
        <dbReference type="ChEBI" id="CHEBI:456215"/>
        <dbReference type="EC" id="6.1.1.9"/>
    </reaction>
</comment>
<feature type="binding site" evidence="12">
    <location>
        <position position="528"/>
    </location>
    <ligand>
        <name>ATP</name>
        <dbReference type="ChEBI" id="CHEBI:30616"/>
    </ligand>
</feature>
<evidence type="ECO:0000256" key="8">
    <source>
        <dbReference type="ARBA" id="ARBA00023054"/>
    </source>
</evidence>
<feature type="coiled-coil region" evidence="12">
    <location>
        <begin position="811"/>
        <end position="873"/>
    </location>
</feature>
<dbReference type="HAMAP" id="MF_02004">
    <property type="entry name" value="Val_tRNA_synth_type1"/>
    <property type="match status" value="1"/>
</dbReference>
<proteinExistence type="inferred from homology"/>
<feature type="domain" description="Methionyl/Valyl/Leucyl/Isoleucyl-tRNA synthetase anticodon-binding" evidence="14">
    <location>
        <begin position="607"/>
        <end position="752"/>
    </location>
</feature>
<dbReference type="InterPro" id="IPR014729">
    <property type="entry name" value="Rossmann-like_a/b/a_fold"/>
</dbReference>
<dbReference type="Pfam" id="PF00133">
    <property type="entry name" value="tRNA-synt_1"/>
    <property type="match status" value="1"/>
</dbReference>
<evidence type="ECO:0000256" key="7">
    <source>
        <dbReference type="ARBA" id="ARBA00022917"/>
    </source>
</evidence>
<keyword evidence="8 12" id="KW-0175">Coiled coil</keyword>
<dbReference type="Pfam" id="PF10458">
    <property type="entry name" value="Val_tRNA-synt_C"/>
    <property type="match status" value="1"/>
</dbReference>
<dbReference type="InterPro" id="IPR013155">
    <property type="entry name" value="M/V/L/I-tRNA-synth_anticd-bd"/>
</dbReference>
<dbReference type="AlphaFoldDB" id="A0A0U9HNS0"/>
<evidence type="ECO:0000256" key="1">
    <source>
        <dbReference type="ARBA" id="ARBA00004496"/>
    </source>
</evidence>
<feature type="short sequence motif" description="'KMSKS' region" evidence="12">
    <location>
        <begin position="525"/>
        <end position="529"/>
    </location>
</feature>
<keyword evidence="5 12" id="KW-0547">Nucleotide-binding</keyword>
<comment type="domain">
    <text evidence="12">ValRS has two distinct active sites: one for aminoacylation and one for editing. The misactivated threonine is translocated from the active site to the editing site.</text>
</comment>
<dbReference type="InterPro" id="IPR002300">
    <property type="entry name" value="aa-tRNA-synth_Ia"/>
</dbReference>
<dbReference type="SUPFAM" id="SSF52374">
    <property type="entry name" value="Nucleotidylyl transferase"/>
    <property type="match status" value="1"/>
</dbReference>
<evidence type="ECO:0000313" key="17">
    <source>
        <dbReference type="Proteomes" id="UP000062160"/>
    </source>
</evidence>
<evidence type="ECO:0000256" key="3">
    <source>
        <dbReference type="ARBA" id="ARBA00022490"/>
    </source>
</evidence>
<dbReference type="PANTHER" id="PTHR11946:SF93">
    <property type="entry name" value="VALINE--TRNA LIGASE, CHLOROPLASTIC_MITOCHONDRIAL 2"/>
    <property type="match status" value="1"/>
</dbReference>
<reference evidence="16" key="1">
    <citation type="journal article" date="2016" name="Genome Announc.">
        <title>Draft Genome Sequence of the Syntrophic Lactate-Degrading Bacterium Tepidanaerobacter syntrophicus JLT.</title>
        <authorList>
            <person name="Matsuura N."/>
            <person name="Ohashi A."/>
            <person name="Tourlousse D.M."/>
            <person name="Sekiguchi Y."/>
        </authorList>
    </citation>
    <scope>NUCLEOTIDE SEQUENCE [LARGE SCALE GENOMIC DNA]</scope>
    <source>
        <strain evidence="16">JL</strain>
    </source>
</reference>
<dbReference type="InterPro" id="IPR009008">
    <property type="entry name" value="Val/Leu/Ile-tRNA-synth_edit"/>
</dbReference>
<keyword evidence="7 12" id="KW-0648">Protein biosynthesis</keyword>
<keyword evidence="3 12" id="KW-0963">Cytoplasm</keyword>
<evidence type="ECO:0000256" key="12">
    <source>
        <dbReference type="HAMAP-Rule" id="MF_02004"/>
    </source>
</evidence>
<dbReference type="CDD" id="cd07962">
    <property type="entry name" value="Anticodon_Ia_Val"/>
    <property type="match status" value="1"/>
</dbReference>
<comment type="subcellular location">
    <subcellularLocation>
        <location evidence="1 12">Cytoplasm</location>
    </subcellularLocation>
</comment>
<evidence type="ECO:0000256" key="5">
    <source>
        <dbReference type="ARBA" id="ARBA00022741"/>
    </source>
</evidence>
<evidence type="ECO:0000256" key="10">
    <source>
        <dbReference type="ARBA" id="ARBA00047552"/>
    </source>
</evidence>
<organism evidence="16">
    <name type="scientific">Tepidanaerobacter syntrophicus</name>
    <dbReference type="NCBI Taxonomy" id="224999"/>
    <lineage>
        <taxon>Bacteria</taxon>
        <taxon>Bacillati</taxon>
        <taxon>Bacillota</taxon>
        <taxon>Clostridia</taxon>
        <taxon>Thermosediminibacterales</taxon>
        <taxon>Tepidanaerobacteraceae</taxon>
        <taxon>Tepidanaerobacter</taxon>
    </lineage>
</organism>
<feature type="domain" description="Aminoacyl-tRNA synthetase class Ia" evidence="13">
    <location>
        <begin position="17"/>
        <end position="564"/>
    </location>
</feature>
<dbReference type="RefSeq" id="WP_059033738.1">
    <property type="nucleotide sequence ID" value="NZ_BSDN01000007.1"/>
</dbReference>
<keyword evidence="4 12" id="KW-0436">Ligase</keyword>
<keyword evidence="6 12" id="KW-0067">ATP-binding</keyword>
<dbReference type="InterPro" id="IPR019499">
    <property type="entry name" value="Val-tRNA_synth_tRNA-bd"/>
</dbReference>
<name>A0A0U9HNS0_9FIRM</name>